<dbReference type="InterPro" id="IPR035944">
    <property type="entry name" value="YfbM-like_sf"/>
</dbReference>
<dbReference type="Proteomes" id="UP000245124">
    <property type="component" value="Unassembled WGS sequence"/>
</dbReference>
<sequence>MGIVGELKQISPVMLDKFKINSSLLDIFFSAKYLAESYFWEEAIYISGNSRLNIQQQSEDKFKEFKWTDNQQRENTRAEFLKEWQISELSLGKSWHELHFLLTGYTHTDKLSFLVSKNSSRNLPQISLNNWSLFKIFNPMLGNQKYIEQYISPTLDIDNLPLVNAILGGIEIGNKEGYGKHRYLIPDEVKQVAEALSELSENGFITRYKREEVKQERVAIIDWSEPETVEWLTEYYNEITAYYIAASNLGNAMLLYLT</sequence>
<reference evidence="1 2" key="1">
    <citation type="submission" date="2017-06" db="EMBL/GenBank/DDBJ databases">
        <title>Genome sequencing of cyanobaciteial culture collection at National Institute for Environmental Studies (NIES).</title>
        <authorList>
            <person name="Hirose Y."/>
            <person name="Shimura Y."/>
            <person name="Fujisawa T."/>
            <person name="Nakamura Y."/>
            <person name="Kawachi M."/>
        </authorList>
    </citation>
    <scope>NUCLEOTIDE SEQUENCE [LARGE SCALE GENOMIC DNA]</scope>
    <source>
        <strain evidence="1 2">NIES-4072</strain>
    </source>
</reference>
<dbReference type="RefSeq" id="WP_109007051.1">
    <property type="nucleotide sequence ID" value="NZ_BDUD01000001.1"/>
</dbReference>
<keyword evidence="2" id="KW-1185">Reference proteome</keyword>
<evidence type="ECO:0000313" key="2">
    <source>
        <dbReference type="Proteomes" id="UP000245124"/>
    </source>
</evidence>
<dbReference type="EMBL" id="BDUD01000001">
    <property type="protein sequence ID" value="GBG16722.1"/>
    <property type="molecule type" value="Genomic_DNA"/>
</dbReference>
<dbReference type="AlphaFoldDB" id="A0A2R5FE56"/>
<accession>A0A2R5FE56</accession>
<dbReference type="SUPFAM" id="SSF111069">
    <property type="entry name" value="Hypothetical protein yfbM"/>
    <property type="match status" value="1"/>
</dbReference>
<name>A0A2R5FE56_NOSCO</name>
<dbReference type="InterPro" id="IPR015068">
    <property type="entry name" value="DUF1877"/>
</dbReference>
<dbReference type="OrthoDB" id="489746at2"/>
<dbReference type="Pfam" id="PF08974">
    <property type="entry name" value="DUF1877"/>
    <property type="match status" value="2"/>
</dbReference>
<proteinExistence type="predicted"/>
<evidence type="ECO:0000313" key="1">
    <source>
        <dbReference type="EMBL" id="GBG16722.1"/>
    </source>
</evidence>
<protein>
    <submittedName>
        <fullName evidence="1">Uncharacterized protein</fullName>
    </submittedName>
</protein>
<organism evidence="1 2">
    <name type="scientific">Nostoc commune NIES-4072</name>
    <dbReference type="NCBI Taxonomy" id="2005467"/>
    <lineage>
        <taxon>Bacteria</taxon>
        <taxon>Bacillati</taxon>
        <taxon>Cyanobacteriota</taxon>
        <taxon>Cyanophyceae</taxon>
        <taxon>Nostocales</taxon>
        <taxon>Nostocaceae</taxon>
        <taxon>Nostoc</taxon>
    </lineage>
</organism>
<dbReference type="Gene3D" id="3.40.1760.10">
    <property type="entry name" value="YfbM-like super family"/>
    <property type="match status" value="1"/>
</dbReference>
<gene>
    <name evidence="1" type="ORF">NIES4072_03680</name>
</gene>
<comment type="caution">
    <text evidence="1">The sequence shown here is derived from an EMBL/GenBank/DDBJ whole genome shotgun (WGS) entry which is preliminary data.</text>
</comment>